<accession>A0ABQ4CK39</accession>
<keyword evidence="3" id="KW-0663">Pyridoxal phosphate</keyword>
<gene>
    <name evidence="5" type="ORF">Asi02nite_11830</name>
</gene>
<evidence type="ECO:0000256" key="1">
    <source>
        <dbReference type="ARBA" id="ARBA00001933"/>
    </source>
</evidence>
<dbReference type="InterPro" id="IPR015424">
    <property type="entry name" value="PyrdxlP-dep_Trfase"/>
</dbReference>
<dbReference type="Gene3D" id="3.90.1150.10">
    <property type="entry name" value="Aspartate Aminotransferase, domain 1"/>
    <property type="match status" value="1"/>
</dbReference>
<evidence type="ECO:0000313" key="5">
    <source>
        <dbReference type="EMBL" id="GIF71665.1"/>
    </source>
</evidence>
<keyword evidence="6" id="KW-1185">Reference proteome</keyword>
<dbReference type="InterPro" id="IPR001597">
    <property type="entry name" value="ArAA_b-elim_lyase/Thr_aldolase"/>
</dbReference>
<feature type="domain" description="Aromatic amino acid beta-eliminating lyase/threonine aldolase" evidence="4">
    <location>
        <begin position="50"/>
        <end position="289"/>
    </location>
</feature>
<evidence type="ECO:0000313" key="6">
    <source>
        <dbReference type="Proteomes" id="UP000604117"/>
    </source>
</evidence>
<dbReference type="SUPFAM" id="SSF53383">
    <property type="entry name" value="PLP-dependent transferases"/>
    <property type="match status" value="1"/>
</dbReference>
<evidence type="ECO:0000256" key="3">
    <source>
        <dbReference type="ARBA" id="ARBA00022898"/>
    </source>
</evidence>
<protein>
    <submittedName>
        <fullName evidence="5">Threonine aldolase</fullName>
    </submittedName>
</protein>
<evidence type="ECO:0000256" key="2">
    <source>
        <dbReference type="ARBA" id="ARBA00006966"/>
    </source>
</evidence>
<dbReference type="InterPro" id="IPR015422">
    <property type="entry name" value="PyrdxlP-dep_Trfase_small"/>
</dbReference>
<dbReference type="PANTHER" id="PTHR48097:SF9">
    <property type="entry name" value="L-THREONINE ALDOLASE"/>
    <property type="match status" value="1"/>
</dbReference>
<dbReference type="RefSeq" id="WP_239126514.1">
    <property type="nucleotide sequence ID" value="NZ_BONE01000006.1"/>
</dbReference>
<name>A0ABQ4CK39_9ACTN</name>
<dbReference type="Gene3D" id="3.40.640.10">
    <property type="entry name" value="Type I PLP-dependent aspartate aminotransferase-like (Major domain)"/>
    <property type="match status" value="1"/>
</dbReference>
<organism evidence="5 6">
    <name type="scientific">Asanoa siamensis</name>
    <dbReference type="NCBI Taxonomy" id="926357"/>
    <lineage>
        <taxon>Bacteria</taxon>
        <taxon>Bacillati</taxon>
        <taxon>Actinomycetota</taxon>
        <taxon>Actinomycetes</taxon>
        <taxon>Micromonosporales</taxon>
        <taxon>Micromonosporaceae</taxon>
        <taxon>Asanoa</taxon>
    </lineage>
</organism>
<dbReference type="PANTHER" id="PTHR48097">
    <property type="entry name" value="L-THREONINE ALDOLASE-RELATED"/>
    <property type="match status" value="1"/>
</dbReference>
<sequence>MPAKIGFVSDNLRQRRVAAVRACGRILSGERPLTMRERLAGLDGLDGMPDYYGSDGPVAELEARVAGLLGTEAAVFFPTGTMAQQVALRFGGTGAVALHPLGHLEMHERLAYAQLSGLRAVWPTTEPRNPTAAEILALAEPVSTVVVELPMRDAGFVLPTWDALVAVTGAARTRGARVHIDGARLWESTPHLGHGLDAVAGLADSTYVSFYKTLGGLGGAALAGTADLAAYARAWRHRHGGQVFQQWPFALSALAGLDRELPRVPSYVRHAPTVATALAGLPGARVFPAPPHTHQFRLWMPHPADALNDAALRLAESAGICFVGGWRDAEVPGMALAEVTVTAPALDWTADDVADAGSRFLALL</sequence>
<dbReference type="Pfam" id="PF01212">
    <property type="entry name" value="Beta_elim_lyase"/>
    <property type="match status" value="1"/>
</dbReference>
<dbReference type="InterPro" id="IPR015421">
    <property type="entry name" value="PyrdxlP-dep_Trfase_major"/>
</dbReference>
<comment type="caution">
    <text evidence="5">The sequence shown here is derived from an EMBL/GenBank/DDBJ whole genome shotgun (WGS) entry which is preliminary data.</text>
</comment>
<comment type="similarity">
    <text evidence="2">Belongs to the threonine aldolase family.</text>
</comment>
<dbReference type="Proteomes" id="UP000604117">
    <property type="component" value="Unassembled WGS sequence"/>
</dbReference>
<dbReference type="EMBL" id="BONE01000006">
    <property type="protein sequence ID" value="GIF71665.1"/>
    <property type="molecule type" value="Genomic_DNA"/>
</dbReference>
<comment type="cofactor">
    <cofactor evidence="1">
        <name>pyridoxal 5'-phosphate</name>
        <dbReference type="ChEBI" id="CHEBI:597326"/>
    </cofactor>
</comment>
<reference evidence="5 6" key="1">
    <citation type="submission" date="2021-01" db="EMBL/GenBank/DDBJ databases">
        <title>Whole genome shotgun sequence of Asanoa siamensis NBRC 107932.</title>
        <authorList>
            <person name="Komaki H."/>
            <person name="Tamura T."/>
        </authorList>
    </citation>
    <scope>NUCLEOTIDE SEQUENCE [LARGE SCALE GENOMIC DNA]</scope>
    <source>
        <strain evidence="5 6">NBRC 107932</strain>
    </source>
</reference>
<evidence type="ECO:0000259" key="4">
    <source>
        <dbReference type="Pfam" id="PF01212"/>
    </source>
</evidence>
<proteinExistence type="inferred from homology"/>